<feature type="region of interest" description="Disordered" evidence="6">
    <location>
        <begin position="394"/>
        <end position="415"/>
    </location>
</feature>
<evidence type="ECO:0000313" key="9">
    <source>
        <dbReference type="Proteomes" id="UP001642487"/>
    </source>
</evidence>
<feature type="region of interest" description="Disordered" evidence="6">
    <location>
        <begin position="526"/>
        <end position="560"/>
    </location>
</feature>
<accession>A0ABP0Z560</accession>
<dbReference type="InterPro" id="IPR003657">
    <property type="entry name" value="WRKY_dom"/>
</dbReference>
<protein>
    <recommendedName>
        <fullName evidence="7">WRKY domain-containing protein</fullName>
    </recommendedName>
</protein>
<sequence>MEDSTTPTSSTPKFSDDGVLVDANAGSFAERRASKRGRIGCVPTRDSPILPSPCLTFPSGICPTVFLDSPIMLLNTQDLPSPTTGTFSIHQIKDEQSLLNPVMPEDGISHSSEDPYFKFAPHGGLCNLQSLLRLENQEADIDRQAFESDKTLMDFEFLPDFPKEASVLKYEIAPTADNSYFDGKIANGNCENMESCPSSITTNQPCIPEESTKGDDIETQHPLEDEQKGSYIPMGMLRTSEDGYNWRKYGQKQVKGSEYPRSYYKCTHSNCQVKKKVERSLDGQITEIIYKGAHNHARPDPNRRAMLGSMPTPGDTPEIGEGGGNRSKLEAGLAWRNSQYGMKDIKLISDCSVVDGLERTSSVSVVTELAYPSLNPQGKTVDVLESVGTPELSSILASHDDDDGGGGDDDDLTTQGSISVCTEADDAEPELKRRRKEGSSIETNLASRSVREPRVVVQIETEVDILEDGYRWRKYGQKVVKGNPNPRSYYKCTSAGCLVRKHVERASHDLKCVITTYEGKHNHEVPAARNSGQVNSSNGNAQPSASHVQPNMGLSRNSNVPKSETQIQDLAAQFYPKPEFNHDYQRSGCFDTFTNDIKLGAPSFCQMKFPPLRNTLPYSSFGLNSKHTGTSMSGSLASVVPDFPISLPLNQNLSAAGYDFTNGRPIPPFQVFLAGQQLRDTDRFLTPKQEHDDDNICASFQPVVDSSSGSSSSSVSSVYQQIMGNFP</sequence>
<dbReference type="Pfam" id="PF03106">
    <property type="entry name" value="WRKY"/>
    <property type="match status" value="2"/>
</dbReference>
<keyword evidence="2" id="KW-0805">Transcription regulation</keyword>
<dbReference type="SMART" id="SM00774">
    <property type="entry name" value="WRKY"/>
    <property type="match status" value="2"/>
</dbReference>
<evidence type="ECO:0000256" key="3">
    <source>
        <dbReference type="ARBA" id="ARBA00023125"/>
    </source>
</evidence>
<dbReference type="Proteomes" id="UP001642487">
    <property type="component" value="Chromosome 8"/>
</dbReference>
<evidence type="ECO:0000259" key="7">
    <source>
        <dbReference type="PROSITE" id="PS50811"/>
    </source>
</evidence>
<feature type="compositionally biased region" description="Polar residues" evidence="6">
    <location>
        <begin position="530"/>
        <end position="560"/>
    </location>
</feature>
<dbReference type="InterPro" id="IPR044810">
    <property type="entry name" value="WRKY_plant"/>
</dbReference>
<proteinExistence type="predicted"/>
<evidence type="ECO:0000313" key="8">
    <source>
        <dbReference type="EMBL" id="CAK9327826.1"/>
    </source>
</evidence>
<keyword evidence="3" id="KW-0238">DNA-binding</keyword>
<evidence type="ECO:0000256" key="2">
    <source>
        <dbReference type="ARBA" id="ARBA00023015"/>
    </source>
</evidence>
<evidence type="ECO:0000256" key="1">
    <source>
        <dbReference type="ARBA" id="ARBA00004123"/>
    </source>
</evidence>
<dbReference type="SUPFAM" id="SSF118290">
    <property type="entry name" value="WRKY DNA-binding domain"/>
    <property type="match status" value="2"/>
</dbReference>
<dbReference type="Gene3D" id="2.20.25.80">
    <property type="entry name" value="WRKY domain"/>
    <property type="match status" value="2"/>
</dbReference>
<feature type="domain" description="WRKY" evidence="7">
    <location>
        <begin position="235"/>
        <end position="299"/>
    </location>
</feature>
<dbReference type="PROSITE" id="PS50811">
    <property type="entry name" value="WRKY"/>
    <property type="match status" value="2"/>
</dbReference>
<keyword evidence="4" id="KW-0804">Transcription</keyword>
<keyword evidence="9" id="KW-1185">Reference proteome</keyword>
<evidence type="ECO:0000256" key="6">
    <source>
        <dbReference type="SAM" id="MobiDB-lite"/>
    </source>
</evidence>
<dbReference type="InterPro" id="IPR036576">
    <property type="entry name" value="WRKY_dom_sf"/>
</dbReference>
<dbReference type="EMBL" id="OZ021742">
    <property type="protein sequence ID" value="CAK9327826.1"/>
    <property type="molecule type" value="Genomic_DNA"/>
</dbReference>
<keyword evidence="5" id="KW-0539">Nucleus</keyword>
<dbReference type="PANTHER" id="PTHR31221:SF126">
    <property type="entry name" value="WRKY DOMAIN-CONTAINING PROTEIN"/>
    <property type="match status" value="1"/>
</dbReference>
<organism evidence="8 9">
    <name type="scientific">Citrullus colocynthis</name>
    <name type="common">colocynth</name>
    <dbReference type="NCBI Taxonomy" id="252529"/>
    <lineage>
        <taxon>Eukaryota</taxon>
        <taxon>Viridiplantae</taxon>
        <taxon>Streptophyta</taxon>
        <taxon>Embryophyta</taxon>
        <taxon>Tracheophyta</taxon>
        <taxon>Spermatophyta</taxon>
        <taxon>Magnoliopsida</taxon>
        <taxon>eudicotyledons</taxon>
        <taxon>Gunneridae</taxon>
        <taxon>Pentapetalae</taxon>
        <taxon>rosids</taxon>
        <taxon>fabids</taxon>
        <taxon>Cucurbitales</taxon>
        <taxon>Cucurbitaceae</taxon>
        <taxon>Benincaseae</taxon>
        <taxon>Citrullus</taxon>
    </lineage>
</organism>
<feature type="domain" description="WRKY" evidence="7">
    <location>
        <begin position="461"/>
        <end position="526"/>
    </location>
</feature>
<evidence type="ECO:0000256" key="5">
    <source>
        <dbReference type="ARBA" id="ARBA00023242"/>
    </source>
</evidence>
<name>A0ABP0Z560_9ROSI</name>
<gene>
    <name evidence="8" type="ORF">CITCOLO1_LOCUS20216</name>
</gene>
<evidence type="ECO:0000256" key="4">
    <source>
        <dbReference type="ARBA" id="ARBA00023163"/>
    </source>
</evidence>
<comment type="subcellular location">
    <subcellularLocation>
        <location evidence="1">Nucleus</location>
    </subcellularLocation>
</comment>
<feature type="compositionally biased region" description="Acidic residues" evidence="6">
    <location>
        <begin position="400"/>
        <end position="412"/>
    </location>
</feature>
<dbReference type="PANTHER" id="PTHR31221">
    <property type="entry name" value="WRKY TRANSCRIPTION FACTOR PROTEIN 1-RELATED"/>
    <property type="match status" value="1"/>
</dbReference>
<reference evidence="8 9" key="1">
    <citation type="submission" date="2024-03" db="EMBL/GenBank/DDBJ databases">
        <authorList>
            <person name="Gkanogiannis A."/>
            <person name="Becerra Lopez-Lavalle L."/>
        </authorList>
    </citation>
    <scope>NUCLEOTIDE SEQUENCE [LARGE SCALE GENOMIC DNA]</scope>
</reference>